<dbReference type="Pfam" id="PF04290">
    <property type="entry name" value="DctQ"/>
    <property type="match status" value="1"/>
</dbReference>
<feature type="domain" description="TRAP C4-dicarboxylate transport system permease DctM subunit" evidence="10">
    <location>
        <begin position="214"/>
        <end position="638"/>
    </location>
</feature>
<accession>A0A7X1B9X8</accession>
<dbReference type="GO" id="GO:0022857">
    <property type="term" value="F:transmembrane transporter activity"/>
    <property type="evidence" value="ECO:0007669"/>
    <property type="project" value="TreeGrafter"/>
</dbReference>
<feature type="transmembrane region" description="Helical" evidence="8">
    <location>
        <begin position="615"/>
        <end position="636"/>
    </location>
</feature>
<protein>
    <submittedName>
        <fullName evidence="11">TRAP transporter large permease subunit</fullName>
    </submittedName>
</protein>
<feature type="transmembrane region" description="Helical" evidence="8">
    <location>
        <begin position="443"/>
        <end position="473"/>
    </location>
</feature>
<feature type="transmembrane region" description="Helical" evidence="8">
    <location>
        <begin position="148"/>
        <end position="174"/>
    </location>
</feature>
<dbReference type="InterPro" id="IPR004681">
    <property type="entry name" value="TRAP_DctM"/>
</dbReference>
<evidence type="ECO:0000256" key="8">
    <source>
        <dbReference type="SAM" id="Phobius"/>
    </source>
</evidence>
<evidence type="ECO:0000313" key="11">
    <source>
        <dbReference type="EMBL" id="MBC2607108.1"/>
    </source>
</evidence>
<feature type="transmembrane region" description="Helical" evidence="8">
    <location>
        <begin position="346"/>
        <end position="372"/>
    </location>
</feature>
<keyword evidence="2" id="KW-0813">Transport</keyword>
<evidence type="ECO:0000256" key="1">
    <source>
        <dbReference type="ARBA" id="ARBA00004429"/>
    </source>
</evidence>
<feature type="transmembrane region" description="Helical" evidence="8">
    <location>
        <begin position="180"/>
        <end position="199"/>
    </location>
</feature>
<dbReference type="AlphaFoldDB" id="A0A7X1B9X8"/>
<evidence type="ECO:0000259" key="10">
    <source>
        <dbReference type="Pfam" id="PF06808"/>
    </source>
</evidence>
<reference evidence="11 12" key="1">
    <citation type="submission" date="2020-07" db="EMBL/GenBank/DDBJ databases">
        <authorList>
            <person name="Feng X."/>
        </authorList>
    </citation>
    <scope>NUCLEOTIDE SEQUENCE [LARGE SCALE GENOMIC DNA]</scope>
    <source>
        <strain evidence="11 12">JCM23202</strain>
    </source>
</reference>
<feature type="transmembrane region" description="Helical" evidence="8">
    <location>
        <begin position="536"/>
        <end position="553"/>
    </location>
</feature>
<feature type="transmembrane region" description="Helical" evidence="8">
    <location>
        <begin position="581"/>
        <end position="603"/>
    </location>
</feature>
<dbReference type="InterPro" id="IPR055348">
    <property type="entry name" value="DctQ"/>
</dbReference>
<evidence type="ECO:0000256" key="7">
    <source>
        <dbReference type="ARBA" id="ARBA00023136"/>
    </source>
</evidence>
<dbReference type="PANTHER" id="PTHR33362">
    <property type="entry name" value="SIALIC ACID TRAP TRANSPORTER PERMEASE PROTEIN SIAT-RELATED"/>
    <property type="match status" value="1"/>
</dbReference>
<evidence type="ECO:0000256" key="3">
    <source>
        <dbReference type="ARBA" id="ARBA00022475"/>
    </source>
</evidence>
<evidence type="ECO:0000259" key="9">
    <source>
        <dbReference type="Pfam" id="PF04290"/>
    </source>
</evidence>
<evidence type="ECO:0000256" key="2">
    <source>
        <dbReference type="ARBA" id="ARBA00022448"/>
    </source>
</evidence>
<gene>
    <name evidence="11" type="ORF">H5P27_13725</name>
</gene>
<feature type="transmembrane region" description="Helical" evidence="8">
    <location>
        <begin position="494"/>
        <end position="516"/>
    </location>
</feature>
<keyword evidence="4" id="KW-0997">Cell inner membrane</keyword>
<comment type="caution">
    <text evidence="11">The sequence shown here is derived from an EMBL/GenBank/DDBJ whole genome shotgun (WGS) entry which is preliminary data.</text>
</comment>
<dbReference type="InterPro" id="IPR010656">
    <property type="entry name" value="DctM"/>
</dbReference>
<keyword evidence="7 8" id="KW-0472">Membrane</keyword>
<dbReference type="EMBL" id="JACHVC010000012">
    <property type="protein sequence ID" value="MBC2607108.1"/>
    <property type="molecule type" value="Genomic_DNA"/>
</dbReference>
<evidence type="ECO:0000256" key="4">
    <source>
        <dbReference type="ARBA" id="ARBA00022519"/>
    </source>
</evidence>
<name>A0A7X1B9X8_9BACT</name>
<feature type="transmembrane region" description="Helical" evidence="8">
    <location>
        <begin position="384"/>
        <end position="405"/>
    </location>
</feature>
<feature type="domain" description="Tripartite ATP-independent periplasmic transporters DctQ component" evidence="9">
    <location>
        <begin position="51"/>
        <end position="173"/>
    </location>
</feature>
<evidence type="ECO:0000256" key="5">
    <source>
        <dbReference type="ARBA" id="ARBA00022692"/>
    </source>
</evidence>
<sequence>MAKPLGCMGCVSEELEFKESKPKRSHWWESPATSFFKLIENGSIALALGAMMLLPLAEIVLRQFETGISGNSGIQQHLVLFVAMMGGVIASREGRLLSLSTFTAYLKPGYALAAKVISSSVATFVAAALCAGSYGYVFGEFSDLETELFPGVPLWVAKLVLPAGFFALALRLAWMAGDRWWHRVIPVVVTAALFYFGFYEFDEVEGFVWPLLSLVLVATVLGAPIFVTLAGAALVLFWGWGGYYPEEVGPILALNLYDLVKSPMLVTLPLFTLAGYLLAQGNSSKRLIRLINAMFGRVRGGPAIVTVLVCTFFTVFTGASGVTILALGGLLMPVLKSAGYDDRRSIGLLTGAGSLGVLFPPCLPLILYSVVASAARVSISLEEIFLGGLLPGTLLLVLTIGYGVLRQPTRVAPPGERPFSFSAWIKELFSAAWGAMGEMLLPVVALVTLFSGYATPVEAAAVSAFYAMVLYLIDAKKIRKVSVFGELPGVMAECGLLVGGVLLILGVAMGFTNYLVTEMIPDRLVEWATANIESPLVFLLLLNLFLIVVGCLMDIFSAIIVIVPLIVPLGAAFGIDPVHLGIIFLANLQLGYITPPIGMNLFLASYRFEKPMSMVIRAALPMLVVFVVGVLAITYWPTLTTWLPDTLLSR</sequence>
<dbReference type="PANTHER" id="PTHR33362:SF5">
    <property type="entry name" value="C4-DICARBOXYLATE TRAP TRANSPORTER LARGE PERMEASE PROTEIN DCTM"/>
    <property type="match status" value="1"/>
</dbReference>
<comment type="subcellular location">
    <subcellularLocation>
        <location evidence="1">Cell inner membrane</location>
        <topology evidence="1">Multi-pass membrane protein</topology>
    </subcellularLocation>
</comment>
<dbReference type="Pfam" id="PF06808">
    <property type="entry name" value="DctM"/>
    <property type="match status" value="1"/>
</dbReference>
<evidence type="ECO:0000313" key="12">
    <source>
        <dbReference type="Proteomes" id="UP000526501"/>
    </source>
</evidence>
<dbReference type="RefSeq" id="WP_185660970.1">
    <property type="nucleotide sequence ID" value="NZ_CAWPOO010000012.1"/>
</dbReference>
<feature type="transmembrane region" description="Helical" evidence="8">
    <location>
        <begin position="211"/>
        <end position="240"/>
    </location>
</feature>
<feature type="transmembrane region" description="Helical" evidence="8">
    <location>
        <begin position="73"/>
        <end position="90"/>
    </location>
</feature>
<dbReference type="GO" id="GO:0005886">
    <property type="term" value="C:plasma membrane"/>
    <property type="evidence" value="ECO:0007669"/>
    <property type="project" value="UniProtKB-SubCell"/>
</dbReference>
<proteinExistence type="predicted"/>
<keyword evidence="12" id="KW-1185">Reference proteome</keyword>
<feature type="transmembrane region" description="Helical" evidence="8">
    <location>
        <begin position="300"/>
        <end position="326"/>
    </location>
</feature>
<keyword evidence="6 8" id="KW-1133">Transmembrane helix</keyword>
<feature type="transmembrane region" description="Helical" evidence="8">
    <location>
        <begin position="43"/>
        <end position="61"/>
    </location>
</feature>
<keyword evidence="3" id="KW-1003">Cell membrane</keyword>
<evidence type="ECO:0000256" key="6">
    <source>
        <dbReference type="ARBA" id="ARBA00022989"/>
    </source>
</evidence>
<feature type="transmembrane region" description="Helical" evidence="8">
    <location>
        <begin position="110"/>
        <end position="136"/>
    </location>
</feature>
<organism evidence="11 12">
    <name type="scientific">Pelagicoccus albus</name>
    <dbReference type="NCBI Taxonomy" id="415222"/>
    <lineage>
        <taxon>Bacteria</taxon>
        <taxon>Pseudomonadati</taxon>
        <taxon>Verrucomicrobiota</taxon>
        <taxon>Opitutia</taxon>
        <taxon>Puniceicoccales</taxon>
        <taxon>Pelagicoccaceae</taxon>
        <taxon>Pelagicoccus</taxon>
    </lineage>
</organism>
<dbReference type="NCBIfam" id="TIGR00786">
    <property type="entry name" value="dctM"/>
    <property type="match status" value="1"/>
</dbReference>
<keyword evidence="5 8" id="KW-0812">Transmembrane</keyword>
<dbReference type="Proteomes" id="UP000526501">
    <property type="component" value="Unassembled WGS sequence"/>
</dbReference>
<feature type="transmembrane region" description="Helical" evidence="8">
    <location>
        <begin position="558"/>
        <end position="575"/>
    </location>
</feature>